<feature type="binding site" evidence="7 8">
    <location>
        <position position="29"/>
    </location>
    <ligand>
        <name>S-adenosyl-L-methionine</name>
        <dbReference type="ChEBI" id="CHEBI:59789"/>
    </ligand>
</feature>
<feature type="binding site" evidence="7 8">
    <location>
        <position position="98"/>
    </location>
    <ligand>
        <name>S-adenosyl-L-methionine</name>
        <dbReference type="ChEBI" id="CHEBI:59789"/>
    </ligand>
</feature>
<evidence type="ECO:0000256" key="6">
    <source>
        <dbReference type="ARBA" id="ARBA00022884"/>
    </source>
</evidence>
<feature type="binding site" evidence="7 8">
    <location>
        <position position="54"/>
    </location>
    <ligand>
        <name>S-adenosyl-L-methionine</name>
        <dbReference type="ChEBI" id="CHEBI:59789"/>
    </ligand>
</feature>
<evidence type="ECO:0000256" key="5">
    <source>
        <dbReference type="ARBA" id="ARBA00022691"/>
    </source>
</evidence>
<dbReference type="GO" id="GO:0003723">
    <property type="term" value="F:RNA binding"/>
    <property type="evidence" value="ECO:0007669"/>
    <property type="project" value="UniProtKB-UniRule"/>
</dbReference>
<dbReference type="GO" id="GO:0052908">
    <property type="term" value="F:16S rRNA (adenine(1518)-N(6)/adenine(1519)-N(6))-dimethyltransferase activity"/>
    <property type="evidence" value="ECO:0007669"/>
    <property type="project" value="UniProtKB-EC"/>
</dbReference>
<gene>
    <name evidence="7 10" type="primary">rsmA</name>
    <name evidence="7" type="synonym">ksgA</name>
    <name evidence="10" type="ordered locus">SNE_A21460</name>
</gene>
<sequence>MGLYQPKALKKLLEDLKTHPKKSLSQNFLIDGNIVRKIIESSRVTDGDHVLEVGPGPGVLTEALLGKGAYVTAIEKDDRFATALEDWNHPKLTIVHDDFLKVDLLSVLKEKTKVVANIPYSITGILLQKLLPMGKQIASLTLMVQKEVAERLVAKKGTNSYSSFTLFAFYYSTPQLLFSVEPTCFYPRPKVTSAVVQLTLKEVNENAPSPLQLIRIAFQQRRKMLRASLKSLYTATQVESALKEMGLSVTTRPQELSLEEFQKLYNLLAQ</sequence>
<keyword evidence="6 7" id="KW-0694">RNA-binding</keyword>
<dbReference type="GO" id="GO:0005829">
    <property type="term" value="C:cytosol"/>
    <property type="evidence" value="ECO:0007669"/>
    <property type="project" value="TreeGrafter"/>
</dbReference>
<reference evidence="10 11" key="1">
    <citation type="journal article" date="2011" name="Mol. Biol. Evol.">
        <title>Unity in variety--the pan-genome of the Chlamydiae.</title>
        <authorList>
            <person name="Collingro A."/>
            <person name="Tischler P."/>
            <person name="Weinmaier T."/>
            <person name="Penz T."/>
            <person name="Heinz E."/>
            <person name="Brunham R.C."/>
            <person name="Read T.D."/>
            <person name="Bavoil P.M."/>
            <person name="Sachse K."/>
            <person name="Kahane S."/>
            <person name="Friedman M.G."/>
            <person name="Rattei T."/>
            <person name="Myers G.S."/>
            <person name="Horn M."/>
        </authorList>
    </citation>
    <scope>NUCLEOTIDE SEQUENCE [LARGE SCALE GENOMIC DNA]</scope>
    <source>
        <strain evidence="11">ATCC VR-1471 / Z</strain>
    </source>
</reference>
<evidence type="ECO:0000256" key="4">
    <source>
        <dbReference type="ARBA" id="ARBA00022679"/>
    </source>
</evidence>
<evidence type="ECO:0000256" key="1">
    <source>
        <dbReference type="ARBA" id="ARBA00022490"/>
    </source>
</evidence>
<dbReference type="RefSeq" id="WP_013944489.1">
    <property type="nucleotide sequence ID" value="NC_015713.1"/>
</dbReference>
<feature type="binding site" evidence="7 8">
    <location>
        <position position="27"/>
    </location>
    <ligand>
        <name>S-adenosyl-L-methionine</name>
        <dbReference type="ChEBI" id="CHEBI:59789"/>
    </ligand>
</feature>
<keyword evidence="1 7" id="KW-0963">Cytoplasm</keyword>
<evidence type="ECO:0000256" key="3">
    <source>
        <dbReference type="ARBA" id="ARBA00022603"/>
    </source>
</evidence>
<comment type="catalytic activity">
    <reaction evidence="7">
        <text>adenosine(1518)/adenosine(1519) in 16S rRNA + 4 S-adenosyl-L-methionine = N(6)-dimethyladenosine(1518)/N(6)-dimethyladenosine(1519) in 16S rRNA + 4 S-adenosyl-L-homocysteine + 4 H(+)</text>
        <dbReference type="Rhea" id="RHEA:19609"/>
        <dbReference type="Rhea" id="RHEA-COMP:10232"/>
        <dbReference type="Rhea" id="RHEA-COMP:10233"/>
        <dbReference type="ChEBI" id="CHEBI:15378"/>
        <dbReference type="ChEBI" id="CHEBI:57856"/>
        <dbReference type="ChEBI" id="CHEBI:59789"/>
        <dbReference type="ChEBI" id="CHEBI:74411"/>
        <dbReference type="ChEBI" id="CHEBI:74493"/>
        <dbReference type="EC" id="2.1.1.182"/>
    </reaction>
</comment>
<evidence type="ECO:0000259" key="9">
    <source>
        <dbReference type="SMART" id="SM00650"/>
    </source>
</evidence>
<dbReference type="HOGENOM" id="CLU_041220_0_0_0"/>
<dbReference type="Gene3D" id="1.10.8.100">
    <property type="entry name" value="Ribosomal RNA adenine dimethylase-like, domain 2"/>
    <property type="match status" value="1"/>
</dbReference>
<dbReference type="SUPFAM" id="SSF53335">
    <property type="entry name" value="S-adenosyl-L-methionine-dependent methyltransferases"/>
    <property type="match status" value="1"/>
</dbReference>
<protein>
    <recommendedName>
        <fullName evidence="7">Ribosomal RNA small subunit methyltransferase A</fullName>
        <ecNumber evidence="7">2.1.1.182</ecNumber>
    </recommendedName>
    <alternativeName>
        <fullName evidence="7">16S rRNA (adenine(1518)-N(6)/adenine(1519)-N(6))-dimethyltransferase</fullName>
    </alternativeName>
    <alternativeName>
        <fullName evidence="7">16S rRNA dimethyladenosine transferase</fullName>
    </alternativeName>
    <alternativeName>
        <fullName evidence="7">16S rRNA dimethylase</fullName>
    </alternativeName>
    <alternativeName>
        <fullName evidence="7">S-adenosylmethionine-6-N', N'-adenosyl(rRNA) dimethyltransferase</fullName>
    </alternativeName>
</protein>
<keyword evidence="3 7" id="KW-0489">Methyltransferase</keyword>
<dbReference type="PANTHER" id="PTHR11727:SF7">
    <property type="entry name" value="DIMETHYLADENOSINE TRANSFERASE-RELATED"/>
    <property type="match status" value="1"/>
</dbReference>
<keyword evidence="5 7" id="KW-0949">S-adenosyl-L-methionine</keyword>
<dbReference type="InterPro" id="IPR023165">
    <property type="entry name" value="rRNA_Ade_diMease-like_C"/>
</dbReference>
<comment type="similarity">
    <text evidence="7">Belongs to the class I-like SAM-binding methyltransferase superfamily. rRNA adenine N(6)-methyltransferase family. RsmA subfamily.</text>
</comment>
<dbReference type="InterPro" id="IPR011530">
    <property type="entry name" value="rRNA_adenine_dimethylase"/>
</dbReference>
<dbReference type="EMBL" id="FR872582">
    <property type="protein sequence ID" value="CCB90023.1"/>
    <property type="molecule type" value="Genomic_DNA"/>
</dbReference>
<dbReference type="AlphaFoldDB" id="F8L3Z3"/>
<dbReference type="HAMAP" id="MF_00607">
    <property type="entry name" value="16SrRNA_methyltr_A"/>
    <property type="match status" value="1"/>
</dbReference>
<evidence type="ECO:0000256" key="2">
    <source>
        <dbReference type="ARBA" id="ARBA00022552"/>
    </source>
</evidence>
<keyword evidence="2 7" id="KW-0698">rRNA processing</keyword>
<dbReference type="Gene3D" id="3.40.50.150">
    <property type="entry name" value="Vaccinia Virus protein VP39"/>
    <property type="match status" value="1"/>
</dbReference>
<dbReference type="EC" id="2.1.1.182" evidence="7"/>
<dbReference type="SMART" id="SM00650">
    <property type="entry name" value="rADc"/>
    <property type="match status" value="1"/>
</dbReference>
<dbReference type="Proteomes" id="UP000000496">
    <property type="component" value="Chromosome gsn.131"/>
</dbReference>
<evidence type="ECO:0000313" key="10">
    <source>
        <dbReference type="EMBL" id="CCB90023.1"/>
    </source>
</evidence>
<dbReference type="PROSITE" id="PS51689">
    <property type="entry name" value="SAM_RNA_A_N6_MT"/>
    <property type="match status" value="1"/>
</dbReference>
<feature type="domain" description="Ribosomal RNA adenine methylase transferase N-terminal" evidence="9">
    <location>
        <begin position="34"/>
        <end position="202"/>
    </location>
</feature>
<keyword evidence="11" id="KW-1185">Reference proteome</keyword>
<feature type="binding site" evidence="7 8">
    <location>
        <position position="117"/>
    </location>
    <ligand>
        <name>S-adenosyl-L-methionine</name>
        <dbReference type="ChEBI" id="CHEBI:59789"/>
    </ligand>
</feature>
<dbReference type="InterPro" id="IPR029063">
    <property type="entry name" value="SAM-dependent_MTases_sf"/>
</dbReference>
<dbReference type="STRING" id="331113.SNE_A21460"/>
<dbReference type="InterPro" id="IPR001737">
    <property type="entry name" value="KsgA/Erm"/>
</dbReference>
<dbReference type="eggNOG" id="COG0030">
    <property type="taxonomic scope" value="Bacteria"/>
</dbReference>
<organism evidence="10 11">
    <name type="scientific">Simkania negevensis (strain ATCC VR-1471 / DSM 27360 / Z)</name>
    <dbReference type="NCBI Taxonomy" id="331113"/>
    <lineage>
        <taxon>Bacteria</taxon>
        <taxon>Pseudomonadati</taxon>
        <taxon>Chlamydiota</taxon>
        <taxon>Chlamydiia</taxon>
        <taxon>Parachlamydiales</taxon>
        <taxon>Simkaniaceae</taxon>
        <taxon>Simkania</taxon>
    </lineage>
</organism>
<dbReference type="InterPro" id="IPR020596">
    <property type="entry name" value="rRNA_Ade_Mease_Trfase_CS"/>
</dbReference>
<comment type="function">
    <text evidence="7">Specifically dimethylates two adjacent adenosines (A1518 and A1519) in the loop of a conserved hairpin near the 3'-end of 16S rRNA in the 30S particle. May play a critical role in biogenesis of 30S subunits.</text>
</comment>
<accession>F8L3Z3</accession>
<comment type="subcellular location">
    <subcellularLocation>
        <location evidence="7">Cytoplasm</location>
    </subcellularLocation>
</comment>
<evidence type="ECO:0000256" key="8">
    <source>
        <dbReference type="PROSITE-ProRule" id="PRU01026"/>
    </source>
</evidence>
<dbReference type="PANTHER" id="PTHR11727">
    <property type="entry name" value="DIMETHYLADENOSINE TRANSFERASE"/>
    <property type="match status" value="1"/>
</dbReference>
<dbReference type="NCBIfam" id="TIGR00755">
    <property type="entry name" value="ksgA"/>
    <property type="match status" value="1"/>
</dbReference>
<dbReference type="Pfam" id="PF00398">
    <property type="entry name" value="RrnaAD"/>
    <property type="match status" value="1"/>
</dbReference>
<name>F8L3Z3_SIMNZ</name>
<dbReference type="KEGG" id="sng:SNE_A21460"/>
<evidence type="ECO:0000313" key="11">
    <source>
        <dbReference type="Proteomes" id="UP000000496"/>
    </source>
</evidence>
<keyword evidence="4 7" id="KW-0808">Transferase</keyword>
<dbReference type="CDD" id="cd02440">
    <property type="entry name" value="AdoMet_MTases"/>
    <property type="match status" value="1"/>
</dbReference>
<dbReference type="PROSITE" id="PS01131">
    <property type="entry name" value="RRNA_A_DIMETH"/>
    <property type="match status" value="1"/>
</dbReference>
<dbReference type="InterPro" id="IPR020598">
    <property type="entry name" value="rRNA_Ade_methylase_Trfase_N"/>
</dbReference>
<proteinExistence type="inferred from homology"/>
<evidence type="ECO:0000256" key="7">
    <source>
        <dbReference type="HAMAP-Rule" id="MF_00607"/>
    </source>
</evidence>
<feature type="binding site" evidence="7 8">
    <location>
        <position position="75"/>
    </location>
    <ligand>
        <name>S-adenosyl-L-methionine</name>
        <dbReference type="ChEBI" id="CHEBI:59789"/>
    </ligand>
</feature>
<dbReference type="OrthoDB" id="9814755at2"/>